<dbReference type="Pfam" id="PF00328">
    <property type="entry name" value="His_Phos_2"/>
    <property type="match status" value="1"/>
</dbReference>
<gene>
    <name evidence="3" type="ORF">AT03_19870</name>
</gene>
<dbReference type="HOGENOM" id="CLU_030561_2_1_6"/>
<dbReference type="InterPro" id="IPR033379">
    <property type="entry name" value="Acid_Pase_AS"/>
</dbReference>
<dbReference type="EMBL" id="CP009706">
    <property type="protein sequence ID" value="AIU74432.1"/>
    <property type="molecule type" value="Genomic_DNA"/>
</dbReference>
<dbReference type="PROSITE" id="PS00778">
    <property type="entry name" value="HIS_ACID_PHOSPHAT_2"/>
    <property type="match status" value="1"/>
</dbReference>
<evidence type="ECO:0000256" key="1">
    <source>
        <dbReference type="ARBA" id="ARBA00005375"/>
    </source>
</evidence>
<reference evidence="3 4" key="1">
    <citation type="journal article" date="2014" name="Gut Pathog.">
        <title>Gene clusters of Hafnia alvei strain FB1 important in survival and pathogenesis: a draft genome perspective.</title>
        <authorList>
            <person name="Tan J.Y."/>
            <person name="Yin W.F."/>
            <person name="Chan K.G."/>
        </authorList>
    </citation>
    <scope>NUCLEOTIDE SEQUENCE [LARGE SCALE GENOMIC DNA]</scope>
    <source>
        <strain evidence="3 4">FB1</strain>
    </source>
</reference>
<dbReference type="KEGG" id="hav:AT03_19870"/>
<dbReference type="PATRIC" id="fig|1453496.5.peg.4093"/>
<keyword evidence="4" id="KW-1185">Reference proteome</keyword>
<evidence type="ECO:0000256" key="2">
    <source>
        <dbReference type="SAM" id="SignalP"/>
    </source>
</evidence>
<proteinExistence type="inferred from homology"/>
<dbReference type="CDD" id="cd07061">
    <property type="entry name" value="HP_HAP_like"/>
    <property type="match status" value="1"/>
</dbReference>
<dbReference type="NCBIfam" id="NF007553">
    <property type="entry name" value="PRK10173.1"/>
    <property type="match status" value="1"/>
</dbReference>
<dbReference type="GO" id="GO:0050308">
    <property type="term" value="F:sugar-phosphatase activity"/>
    <property type="evidence" value="ECO:0007669"/>
    <property type="project" value="TreeGrafter"/>
</dbReference>
<dbReference type="InterPro" id="IPR029033">
    <property type="entry name" value="His_PPase_superfam"/>
</dbReference>
<dbReference type="InterPro" id="IPR000560">
    <property type="entry name" value="His_Pase_clade-2"/>
</dbReference>
<dbReference type="OrthoDB" id="395886at2"/>
<evidence type="ECO:0000313" key="3">
    <source>
        <dbReference type="EMBL" id="AIU74432.1"/>
    </source>
</evidence>
<feature type="signal peptide" evidence="2">
    <location>
        <begin position="1"/>
        <end position="24"/>
    </location>
</feature>
<organism evidence="3 4">
    <name type="scientific">Hafnia alvei FB1</name>
    <dbReference type="NCBI Taxonomy" id="1453496"/>
    <lineage>
        <taxon>Bacteria</taxon>
        <taxon>Pseudomonadati</taxon>
        <taxon>Pseudomonadota</taxon>
        <taxon>Gammaproteobacteria</taxon>
        <taxon>Enterobacterales</taxon>
        <taxon>Hafniaceae</taxon>
        <taxon>Hafnia</taxon>
    </lineage>
</organism>
<dbReference type="Proteomes" id="UP000029986">
    <property type="component" value="Chromosome"/>
</dbReference>
<keyword evidence="2" id="KW-0732">Signal</keyword>
<name>A0A097R6U6_HAFAL</name>
<dbReference type="PANTHER" id="PTHR11567">
    <property type="entry name" value="ACID PHOSPHATASE-RELATED"/>
    <property type="match status" value="1"/>
</dbReference>
<protein>
    <submittedName>
        <fullName evidence="3">Glucose-1-phosphatase</fullName>
    </submittedName>
</protein>
<dbReference type="Gene3D" id="3.40.50.1240">
    <property type="entry name" value="Phosphoglycerate mutase-like"/>
    <property type="match status" value="2"/>
</dbReference>
<dbReference type="InterPro" id="IPR050645">
    <property type="entry name" value="Histidine_acid_phosphatase"/>
</dbReference>
<dbReference type="PANTHER" id="PTHR11567:SF135">
    <property type="entry name" value="GLUCOSE-1-PHOSPHATASE"/>
    <property type="match status" value="1"/>
</dbReference>
<dbReference type="AlphaFoldDB" id="A0A097R6U6"/>
<sequence length="437" mass="47585">MKKITKGFFSLSALALFIPLAAQSADVSPAAPEGYQLEQVLIFSRHGIRAPLVGYGDILAESTPHQWPVWKTEGGLLTPKGAEVETLFGKYMRDWLAQTGILPAGGCPTDGAVFVYANSLPRTIDTAKSFVSGAFPECSLKVNHQAQIGTMDPTFNPIITAKVTDEFKQKAIDSINQHAGQGGIDGLNERLKPNYAVLQQVMDYGQSKVCTEKKTCSLAEQPNTVNIVQDKEPGITGPLRVGTGASDGFMLQYYEGYPLKEVAWGQITDGKQWQQLEEIKNLYHETLFGSSAVAQNAAAPLMRFVSAALVGTPDNNALAADAHKAKVAVLVGHDSNIASLLAAMKTAEYELPKQYEKTPISGKIVFQRWHDKNDNRDLMKIEYVYQSTDQIRNATPLSLSSPAQRVVLQIDGCKIDANGFCPMDDFKTAIAKDIQGE</sequence>
<evidence type="ECO:0000313" key="4">
    <source>
        <dbReference type="Proteomes" id="UP000029986"/>
    </source>
</evidence>
<dbReference type="SUPFAM" id="SSF53254">
    <property type="entry name" value="Phosphoglycerate mutase-like"/>
    <property type="match status" value="1"/>
</dbReference>
<dbReference type="RefSeq" id="WP_025798497.1">
    <property type="nucleotide sequence ID" value="NZ_CP009706.1"/>
</dbReference>
<feature type="chain" id="PRO_5001932304" evidence="2">
    <location>
        <begin position="25"/>
        <end position="437"/>
    </location>
</feature>
<accession>A0A097R6U6</accession>
<dbReference type="GO" id="GO:0030288">
    <property type="term" value="C:outer membrane-bounded periplasmic space"/>
    <property type="evidence" value="ECO:0007669"/>
    <property type="project" value="TreeGrafter"/>
</dbReference>
<comment type="similarity">
    <text evidence="1">Belongs to the histidine acid phosphatase family.</text>
</comment>
<dbReference type="eggNOG" id="ENOG502Z7K9">
    <property type="taxonomic scope" value="Bacteria"/>
</dbReference>